<proteinExistence type="predicted"/>
<gene>
    <name evidence="1" type="ORF">FKW77_005221</name>
</gene>
<dbReference type="EMBL" id="CP042199">
    <property type="protein sequence ID" value="QDS76488.1"/>
    <property type="molecule type" value="Genomic_DNA"/>
</dbReference>
<accession>A0A517LLF8</accession>
<evidence type="ECO:0000313" key="2">
    <source>
        <dbReference type="Proteomes" id="UP000316270"/>
    </source>
</evidence>
<sequence>MPDEPTPYDGRWYDPFAWNSFIWECENIFDWAQRRSQGKRLALLDTELGRQMPQAQLDRKMQSRYLGMAHIYWTREKLTGHEEYPERVPVDVEKAVKDEKTMAGGEAILSPEISSLSRRIPSHAGEISKDSSFKVPLGED</sequence>
<reference evidence="1 2" key="1">
    <citation type="submission" date="2019-07" db="EMBL/GenBank/DDBJ databases">
        <title>Finished genome of Venturia effusa.</title>
        <authorList>
            <person name="Young C.A."/>
            <person name="Cox M.P."/>
            <person name="Ganley A.R.D."/>
            <person name="David W.J."/>
        </authorList>
    </citation>
    <scope>NUCLEOTIDE SEQUENCE [LARGE SCALE GENOMIC DNA]</scope>
    <source>
        <strain evidence="2">albino</strain>
    </source>
</reference>
<organism evidence="1 2">
    <name type="scientific">Venturia effusa</name>
    <dbReference type="NCBI Taxonomy" id="50376"/>
    <lineage>
        <taxon>Eukaryota</taxon>
        <taxon>Fungi</taxon>
        <taxon>Dikarya</taxon>
        <taxon>Ascomycota</taxon>
        <taxon>Pezizomycotina</taxon>
        <taxon>Dothideomycetes</taxon>
        <taxon>Pleosporomycetidae</taxon>
        <taxon>Venturiales</taxon>
        <taxon>Venturiaceae</taxon>
        <taxon>Venturia</taxon>
    </lineage>
</organism>
<keyword evidence="2" id="KW-1185">Reference proteome</keyword>
<protein>
    <submittedName>
        <fullName evidence="1">Uncharacterized protein</fullName>
    </submittedName>
</protein>
<name>A0A517LLF8_9PEZI</name>
<dbReference type="AlphaFoldDB" id="A0A517LLF8"/>
<evidence type="ECO:0000313" key="1">
    <source>
        <dbReference type="EMBL" id="QDS76488.1"/>
    </source>
</evidence>
<dbReference type="Proteomes" id="UP000316270">
    <property type="component" value="Chromosome 15"/>
</dbReference>
<dbReference type="OrthoDB" id="10554717at2759"/>